<dbReference type="PANTHER" id="PTHR23026">
    <property type="entry name" value="NADPH NITROREDUCTASE"/>
    <property type="match status" value="1"/>
</dbReference>
<keyword evidence="2" id="KW-1185">Reference proteome</keyword>
<accession>A0A8J3C4Z0</accession>
<dbReference type="GO" id="GO:0016491">
    <property type="term" value="F:oxidoreductase activity"/>
    <property type="evidence" value="ECO:0007669"/>
    <property type="project" value="InterPro"/>
</dbReference>
<dbReference type="SUPFAM" id="SSF55469">
    <property type="entry name" value="FMN-dependent nitroreductase-like"/>
    <property type="match status" value="2"/>
</dbReference>
<protein>
    <submittedName>
        <fullName evidence="1">NAD(P)H nitroreductase</fullName>
    </submittedName>
</protein>
<dbReference type="RefSeq" id="WP_189082975.1">
    <property type="nucleotide sequence ID" value="NZ_BMMX01000069.1"/>
</dbReference>
<dbReference type="PANTHER" id="PTHR23026:SF123">
    <property type="entry name" value="NAD(P)H NITROREDUCTASE RV3131-RELATED"/>
    <property type="match status" value="1"/>
</dbReference>
<dbReference type="InterPro" id="IPR050627">
    <property type="entry name" value="Nitroreductase/BluB"/>
</dbReference>
<name>A0A8J3C4Z0_9ACTN</name>
<dbReference type="InterPro" id="IPR000415">
    <property type="entry name" value="Nitroreductase-like"/>
</dbReference>
<dbReference type="Gene3D" id="3.40.109.10">
    <property type="entry name" value="NADH Oxidase"/>
    <property type="match status" value="1"/>
</dbReference>
<proteinExistence type="predicted"/>
<reference evidence="1" key="1">
    <citation type="journal article" date="2014" name="Int. J. Syst. Evol. Microbiol.">
        <title>Complete genome sequence of Corynebacterium casei LMG S-19264T (=DSM 44701T), isolated from a smear-ripened cheese.</title>
        <authorList>
            <consortium name="US DOE Joint Genome Institute (JGI-PGF)"/>
            <person name="Walter F."/>
            <person name="Albersmeier A."/>
            <person name="Kalinowski J."/>
            <person name="Ruckert C."/>
        </authorList>
    </citation>
    <scope>NUCLEOTIDE SEQUENCE</scope>
    <source>
        <strain evidence="1">CGMCC 4.7299</strain>
    </source>
</reference>
<evidence type="ECO:0000313" key="2">
    <source>
        <dbReference type="Proteomes" id="UP000656042"/>
    </source>
</evidence>
<comment type="caution">
    <text evidence="1">The sequence shown here is derived from an EMBL/GenBank/DDBJ whole genome shotgun (WGS) entry which is preliminary data.</text>
</comment>
<dbReference type="NCBIfam" id="NF047509">
    <property type="entry name" value="Rv3131_FMN_oxido"/>
    <property type="match status" value="1"/>
</dbReference>
<dbReference type="Proteomes" id="UP000656042">
    <property type="component" value="Unassembled WGS sequence"/>
</dbReference>
<organism evidence="1 2">
    <name type="scientific">Mangrovihabitans endophyticus</name>
    <dbReference type="NCBI Taxonomy" id="1751298"/>
    <lineage>
        <taxon>Bacteria</taxon>
        <taxon>Bacillati</taxon>
        <taxon>Actinomycetota</taxon>
        <taxon>Actinomycetes</taxon>
        <taxon>Micromonosporales</taxon>
        <taxon>Micromonosporaceae</taxon>
        <taxon>Mangrovihabitans</taxon>
    </lineage>
</organism>
<dbReference type="EMBL" id="BMMX01000069">
    <property type="protein sequence ID" value="GGL19704.1"/>
    <property type="molecule type" value="Genomic_DNA"/>
</dbReference>
<sequence>MNAPSNPVTRAEAQTALEAASRAALRAPSVFNTQPWAWRIAGDVMELSTDPQRRLGVTDAEGRLLLLSCGGALHHARMALAAEGWQADVQRLPEEQRPDLLARIRLTGRGAADPVAAGLVAAISRRRTDRRAFGERQVSDETLTLLRRRVEEEGAYLHVVPDDRVPELAVSVDEAADAEFFDPAYRSELTRWTSRPAWTGDGVPPATAVQPGLRRVPMRNFLPDGSPGLLPGADHDEGAAYVILFGTGDRPVDLLRAGEAMSALLLAATAEHIATAPISEAVEVAWPRRLLARLLSGVGEPYLIVRLGYVEDDTALPATPRRAAGEVIHIDE</sequence>
<evidence type="ECO:0000313" key="1">
    <source>
        <dbReference type="EMBL" id="GGL19704.1"/>
    </source>
</evidence>
<gene>
    <name evidence="1" type="ORF">GCM10012284_62870</name>
</gene>
<dbReference type="AlphaFoldDB" id="A0A8J3C4Z0"/>
<reference evidence="1" key="2">
    <citation type="submission" date="2020-09" db="EMBL/GenBank/DDBJ databases">
        <authorList>
            <person name="Sun Q."/>
            <person name="Zhou Y."/>
        </authorList>
    </citation>
    <scope>NUCLEOTIDE SEQUENCE</scope>
    <source>
        <strain evidence="1">CGMCC 4.7299</strain>
    </source>
</reference>